<evidence type="ECO:0000256" key="1">
    <source>
        <dbReference type="ARBA" id="ARBA00011079"/>
    </source>
</evidence>
<feature type="signal peptide" evidence="6">
    <location>
        <begin position="1"/>
        <end position="32"/>
    </location>
</feature>
<keyword evidence="5" id="KW-0325">Glycoprotein</keyword>
<dbReference type="SUPFAM" id="SSF53474">
    <property type="entry name" value="alpha/beta-Hydrolases"/>
    <property type="match status" value="1"/>
</dbReference>
<name>A0A7L9QEH9_9CHLO</name>
<evidence type="ECO:0000256" key="6">
    <source>
        <dbReference type="SAM" id="SignalP"/>
    </source>
</evidence>
<reference evidence="7" key="1">
    <citation type="journal article" date="2020" name="Microb. Ecol.">
        <title>The Under-explored Extracellular Proteome of Aero-Terrestrial Microalgae Provides Clues on Different Mechanisms of Desiccation Tolerance in Non-Model Organisms.</title>
        <authorList>
            <person name="Gonzalez-Hourcade M."/>
            <person name="Del Campo E.M."/>
            <person name="Casano L.M."/>
        </authorList>
    </citation>
    <scope>NUCLEOTIDE SEQUENCE</scope>
    <source>
        <strain evidence="7">TR9</strain>
    </source>
</reference>
<dbReference type="InterPro" id="IPR042269">
    <property type="entry name" value="Ser_carbopepase_S28_SKS"/>
</dbReference>
<dbReference type="GO" id="GO:0008239">
    <property type="term" value="F:dipeptidyl-peptidase activity"/>
    <property type="evidence" value="ECO:0007669"/>
    <property type="project" value="TreeGrafter"/>
</dbReference>
<dbReference type="EMBL" id="MT438995">
    <property type="protein sequence ID" value="QOL01242.1"/>
    <property type="molecule type" value="mRNA"/>
</dbReference>
<proteinExistence type="evidence at transcript level"/>
<evidence type="ECO:0000313" key="7">
    <source>
        <dbReference type="EMBL" id="QOL01242.1"/>
    </source>
</evidence>
<accession>A0A7L9QEH9</accession>
<dbReference type="GO" id="GO:0070008">
    <property type="term" value="F:serine-type exopeptidase activity"/>
    <property type="evidence" value="ECO:0007669"/>
    <property type="project" value="InterPro"/>
</dbReference>
<comment type="similarity">
    <text evidence="1">Belongs to the peptidase S28 family.</text>
</comment>
<feature type="chain" id="PRO_5029678071" evidence="6">
    <location>
        <begin position="33"/>
        <end position="609"/>
    </location>
</feature>
<dbReference type="PANTHER" id="PTHR11010:SF38">
    <property type="entry name" value="LYSOSOMAL PRO-X CARBOXYPEPTIDASE"/>
    <property type="match status" value="1"/>
</dbReference>
<evidence type="ECO:0000256" key="3">
    <source>
        <dbReference type="ARBA" id="ARBA00022729"/>
    </source>
</evidence>
<dbReference type="Gene3D" id="3.40.50.1820">
    <property type="entry name" value="alpha/beta hydrolase"/>
    <property type="match status" value="1"/>
</dbReference>
<dbReference type="PANTHER" id="PTHR11010">
    <property type="entry name" value="PROTEASE S28 PRO-X CARBOXYPEPTIDASE-RELATED"/>
    <property type="match status" value="1"/>
</dbReference>
<dbReference type="Gene3D" id="1.20.120.980">
    <property type="entry name" value="Serine carboxypeptidase S28, SKS domain"/>
    <property type="match status" value="1"/>
</dbReference>
<keyword evidence="4" id="KW-0378">Hydrolase</keyword>
<keyword evidence="2" id="KW-0645">Protease</keyword>
<evidence type="ECO:0000256" key="2">
    <source>
        <dbReference type="ARBA" id="ARBA00022670"/>
    </source>
</evidence>
<evidence type="ECO:0000256" key="4">
    <source>
        <dbReference type="ARBA" id="ARBA00022801"/>
    </source>
</evidence>
<keyword evidence="3 6" id="KW-0732">Signal</keyword>
<protein>
    <submittedName>
        <fullName evidence="7">Putative extracellular protein TR9_048</fullName>
    </submittedName>
</protein>
<dbReference type="InterPro" id="IPR029058">
    <property type="entry name" value="AB_hydrolase_fold"/>
</dbReference>
<organism evidence="7">
    <name type="scientific">Trebouxia lynnae</name>
    <dbReference type="NCBI Taxonomy" id="1825957"/>
    <lineage>
        <taxon>Eukaryota</taxon>
        <taxon>Viridiplantae</taxon>
        <taxon>Chlorophyta</taxon>
        <taxon>core chlorophytes</taxon>
        <taxon>Trebouxiophyceae</taxon>
        <taxon>Trebouxiales</taxon>
        <taxon>Trebouxiaceae</taxon>
        <taxon>Trebouxia</taxon>
    </lineage>
</organism>
<dbReference type="InterPro" id="IPR008758">
    <property type="entry name" value="Peptidase_S28"/>
</dbReference>
<sequence>MALLKHSMRMCPAVYVLLSVVLLAASLPQIDAVRGTTHADRKQAEEVWIKAASTVPTTSYGRPEIQLLTKTMSVDHFGSVQYSRNDTFEMQFALVWPADAPTADSPIFLFCGQETPITEVSVGSGVYSDYANSHGALQIWPEHRYYAQSSPYTPVDNLAHFTIEQALVDHVELVLYIQNTLNMTRNPVIALGSSYSAQLASYLRMRYPDVIAGAVSSSPTSFGCPGLGLDPSYDPFGFAKVATRTASSEAGSAAACPANVQKFFQTLFQLAPNRAGRVQINQDMNLCSDSFVTSVHQMNQTLAQFVQGQWVSASQYNAPLADFGATGIPANRVQVACDLFNDSSMQASDLLSAMTTAMGIFTANASLANGCLDITGATAEPEPEPYGPAEAPATGVVNLAPEPEPELSDSSDSVFVLSAGDKFAYQMCNQVQTPTSFNGVTDMFFDLPFNLDANDDMCFQRFGIHMQYNWAAYNFGLSAVRQSSNIYFTNGVYDPFIACGPTVDISETITAQVYEGCHAYDFGPAYPEDPPSVGAARTQGATLIGQWVDAYNKAKTTVPLSNAADLFDLSFSLGGYTQVVNDTLSGSQSFTSQLALEPYSTLSNQPSAV</sequence>
<evidence type="ECO:0000256" key="5">
    <source>
        <dbReference type="ARBA" id="ARBA00023180"/>
    </source>
</evidence>
<dbReference type="GO" id="GO:0006508">
    <property type="term" value="P:proteolysis"/>
    <property type="evidence" value="ECO:0007669"/>
    <property type="project" value="UniProtKB-KW"/>
</dbReference>
<dbReference type="Pfam" id="PF05577">
    <property type="entry name" value="Peptidase_S28"/>
    <property type="match status" value="2"/>
</dbReference>
<dbReference type="AlphaFoldDB" id="A0A7L9QEH9"/>